<keyword evidence="1" id="KW-0472">Membrane</keyword>
<evidence type="ECO:0000313" key="4">
    <source>
        <dbReference type="Proteomes" id="UP001178662"/>
    </source>
</evidence>
<reference evidence="3" key="1">
    <citation type="submission" date="2023-03" db="EMBL/GenBank/DDBJ databases">
        <title>Andean soil-derived lignocellulolytic bacterial consortium as a source of novel taxa and putative plastic-active enzymes.</title>
        <authorList>
            <person name="Diaz-Garcia L."/>
            <person name="Chuvochina M."/>
            <person name="Feuerriegel G."/>
            <person name="Bunk B."/>
            <person name="Sproer C."/>
            <person name="Streit W.R."/>
            <person name="Rodriguez L.M."/>
            <person name="Overmann J."/>
            <person name="Jimenez D.J."/>
        </authorList>
    </citation>
    <scope>NUCLEOTIDE SEQUENCE</scope>
    <source>
        <strain evidence="3">MAG 2441</strain>
    </source>
</reference>
<dbReference type="AlphaFoldDB" id="A0AA95EYB5"/>
<dbReference type="Proteomes" id="UP001178662">
    <property type="component" value="Chromosome"/>
</dbReference>
<dbReference type="Pfam" id="PF09922">
    <property type="entry name" value="LiaF-like_C"/>
    <property type="match status" value="1"/>
</dbReference>
<organism evidence="3 4">
    <name type="scientific">Candidatus Cohnella colombiensis</name>
    <dbReference type="NCBI Taxonomy" id="3121368"/>
    <lineage>
        <taxon>Bacteria</taxon>
        <taxon>Bacillati</taxon>
        <taxon>Bacillota</taxon>
        <taxon>Bacilli</taxon>
        <taxon>Bacillales</taxon>
        <taxon>Paenibacillaceae</taxon>
        <taxon>Cohnella</taxon>
    </lineage>
</organism>
<protein>
    <submittedName>
        <fullName evidence="3">Cell wall-active antibiotics response protein LiaF</fullName>
    </submittedName>
</protein>
<accession>A0AA95EYB5</accession>
<name>A0AA95EYB5_9BACL</name>
<feature type="domain" description="Cell wall-active antibiotics response LiaF-like C-terminal" evidence="2">
    <location>
        <begin position="101"/>
        <end position="209"/>
    </location>
</feature>
<keyword evidence="1" id="KW-0812">Transmembrane</keyword>
<dbReference type="NCBIfam" id="NF040535">
    <property type="entry name" value="LiaF_C_term"/>
    <property type="match status" value="1"/>
</dbReference>
<dbReference type="InterPro" id="IPR024425">
    <property type="entry name" value="LiaF-like_C"/>
</dbReference>
<gene>
    <name evidence="3" type="primary">liaF</name>
    <name evidence="3" type="ORF">P0Y55_03575</name>
</gene>
<dbReference type="InterPro" id="IPR047793">
    <property type="entry name" value="LiaF_C"/>
</dbReference>
<dbReference type="EMBL" id="CP119317">
    <property type="protein sequence ID" value="WEK55156.1"/>
    <property type="molecule type" value="Genomic_DNA"/>
</dbReference>
<feature type="transmembrane region" description="Helical" evidence="1">
    <location>
        <begin position="48"/>
        <end position="81"/>
    </location>
</feature>
<proteinExistence type="predicted"/>
<keyword evidence="4" id="KW-1185">Reference proteome</keyword>
<evidence type="ECO:0000256" key="1">
    <source>
        <dbReference type="SAM" id="Phobius"/>
    </source>
</evidence>
<evidence type="ECO:0000313" key="3">
    <source>
        <dbReference type="EMBL" id="WEK55156.1"/>
    </source>
</evidence>
<sequence length="212" mass="24148">MKVSNHALLFITAGIYLALGAVAGYSTINAMLLLFLGIYRFRWDRSRFSVVLIAISLLILILNQLLFVALILLISLGTYYYRARPPVAGTYVNKHQLLLNLHLDEQSWLLHSMSFWHVLGEIRMDLTMAIPEEKETTIILQGIVGDVDIIVPDDYGIQVEASVLLGQIGLKQKKESGVLHRYSWKSPDYEQSEYRLKLQLLYLVGDIKIRSI</sequence>
<evidence type="ECO:0000259" key="2">
    <source>
        <dbReference type="Pfam" id="PF09922"/>
    </source>
</evidence>
<keyword evidence="1" id="KW-1133">Transmembrane helix</keyword>
<feature type="transmembrane region" description="Helical" evidence="1">
    <location>
        <begin position="6"/>
        <end position="36"/>
    </location>
</feature>